<keyword evidence="4" id="KW-1185">Reference proteome</keyword>
<dbReference type="CDD" id="cd03443">
    <property type="entry name" value="PaaI_thioesterase"/>
    <property type="match status" value="1"/>
</dbReference>
<name>A0A3S0XUE7_9GAMM</name>
<dbReference type="EMBL" id="RZHG01000019">
    <property type="protein sequence ID" value="RUR30252.1"/>
    <property type="molecule type" value="Genomic_DNA"/>
</dbReference>
<reference evidence="3 4" key="1">
    <citation type="submission" date="2018-12" db="EMBL/GenBank/DDBJ databases">
        <title>three novel Halomonas strain isolated from plants.</title>
        <authorList>
            <person name="Sun C."/>
        </authorList>
    </citation>
    <scope>NUCLEOTIDE SEQUENCE [LARGE SCALE GENOMIC DNA]</scope>
    <source>
        <strain evidence="3 4">DSM 19434</strain>
    </source>
</reference>
<accession>A0A3S0XUE7</accession>
<dbReference type="Proteomes" id="UP000287336">
    <property type="component" value="Unassembled WGS sequence"/>
</dbReference>
<feature type="domain" description="Thioesterase" evidence="2">
    <location>
        <begin position="49"/>
        <end position="121"/>
    </location>
</feature>
<evidence type="ECO:0000313" key="4">
    <source>
        <dbReference type="Proteomes" id="UP000287336"/>
    </source>
</evidence>
<evidence type="ECO:0000256" key="1">
    <source>
        <dbReference type="ARBA" id="ARBA00022801"/>
    </source>
</evidence>
<evidence type="ECO:0000259" key="2">
    <source>
        <dbReference type="Pfam" id="PF03061"/>
    </source>
</evidence>
<dbReference type="RefSeq" id="WP_126947800.1">
    <property type="nucleotide sequence ID" value="NZ_RZHG01000019.1"/>
</dbReference>
<dbReference type="GO" id="GO:0061522">
    <property type="term" value="F:1,4-dihydroxy-2-naphthoyl-CoA thioesterase activity"/>
    <property type="evidence" value="ECO:0007669"/>
    <property type="project" value="TreeGrafter"/>
</dbReference>
<organism evidence="3 4">
    <name type="scientific">Vreelandella andesensis</name>
    <dbReference type="NCBI Taxonomy" id="447567"/>
    <lineage>
        <taxon>Bacteria</taxon>
        <taxon>Pseudomonadati</taxon>
        <taxon>Pseudomonadota</taxon>
        <taxon>Gammaproteobacteria</taxon>
        <taxon>Oceanospirillales</taxon>
        <taxon>Halomonadaceae</taxon>
        <taxon>Vreelandella</taxon>
    </lineage>
</organism>
<dbReference type="PANTHER" id="PTHR43240:SF10">
    <property type="entry name" value="BLL4964 PROTEIN"/>
    <property type="match status" value="1"/>
</dbReference>
<gene>
    <name evidence="3" type="ORF">ELY33_10585</name>
</gene>
<dbReference type="Pfam" id="PF03061">
    <property type="entry name" value="4HBT"/>
    <property type="match status" value="1"/>
</dbReference>
<dbReference type="AlphaFoldDB" id="A0A3S0XUE7"/>
<sequence>MTVMTAEQIEHFLDEVFPQRMGRIESVGEMRATMRLTVGYEHLRPGPRVSGPTMMGFADVALYVAILAQIGPEAMAVTSDLNCHFLRAASGEHDIVAHAKLIKLGRRLAVGEVQIFSASDDTKPVAHITASYALPDNPTGQPPR</sequence>
<dbReference type="PANTHER" id="PTHR43240">
    <property type="entry name" value="1,4-DIHYDROXY-2-NAPHTHOYL-COA THIOESTERASE 1"/>
    <property type="match status" value="1"/>
</dbReference>
<dbReference type="GO" id="GO:0005829">
    <property type="term" value="C:cytosol"/>
    <property type="evidence" value="ECO:0007669"/>
    <property type="project" value="TreeGrafter"/>
</dbReference>
<dbReference type="InterPro" id="IPR003736">
    <property type="entry name" value="PAAI_dom"/>
</dbReference>
<protein>
    <submittedName>
        <fullName evidence="3">PaaI family thioesterase</fullName>
    </submittedName>
</protein>
<dbReference type="OrthoDB" id="9805304at2"/>
<dbReference type="SUPFAM" id="SSF54637">
    <property type="entry name" value="Thioesterase/thiol ester dehydrase-isomerase"/>
    <property type="match status" value="1"/>
</dbReference>
<dbReference type="InterPro" id="IPR006683">
    <property type="entry name" value="Thioestr_dom"/>
</dbReference>
<keyword evidence="1" id="KW-0378">Hydrolase</keyword>
<dbReference type="InterPro" id="IPR029069">
    <property type="entry name" value="HotDog_dom_sf"/>
</dbReference>
<proteinExistence type="predicted"/>
<comment type="caution">
    <text evidence="3">The sequence shown here is derived from an EMBL/GenBank/DDBJ whole genome shotgun (WGS) entry which is preliminary data.</text>
</comment>
<dbReference type="NCBIfam" id="TIGR00369">
    <property type="entry name" value="unchar_dom_1"/>
    <property type="match status" value="1"/>
</dbReference>
<evidence type="ECO:0000313" key="3">
    <source>
        <dbReference type="EMBL" id="RUR30252.1"/>
    </source>
</evidence>
<dbReference type="Gene3D" id="3.10.129.10">
    <property type="entry name" value="Hotdog Thioesterase"/>
    <property type="match status" value="1"/>
</dbReference>